<gene>
    <name evidence="11" type="primary">cafA</name>
    <name evidence="11" type="ORF">CMC5_076320</name>
</gene>
<dbReference type="Gene3D" id="2.40.50.140">
    <property type="entry name" value="Nucleic acid-binding proteins"/>
    <property type="match status" value="2"/>
</dbReference>
<keyword evidence="4" id="KW-0479">Metal-binding</keyword>
<dbReference type="GO" id="GO:0003723">
    <property type="term" value="F:RNA binding"/>
    <property type="evidence" value="ECO:0007669"/>
    <property type="project" value="UniProtKB-KW"/>
</dbReference>
<keyword evidence="2" id="KW-0963">Cytoplasm</keyword>
<dbReference type="InterPro" id="IPR012340">
    <property type="entry name" value="NA-bd_OB-fold"/>
</dbReference>
<dbReference type="NCBIfam" id="TIGR00757">
    <property type="entry name" value="RNaseEG"/>
    <property type="match status" value="1"/>
</dbReference>
<dbReference type="EMBL" id="CP012159">
    <property type="protein sequence ID" value="AKT43400.1"/>
    <property type="molecule type" value="Genomic_DNA"/>
</dbReference>
<feature type="compositionally biased region" description="Basic residues" evidence="8">
    <location>
        <begin position="370"/>
        <end position="386"/>
    </location>
</feature>
<dbReference type="InterPro" id="IPR004659">
    <property type="entry name" value="RNase_E/G"/>
</dbReference>
<dbReference type="Pfam" id="PF10150">
    <property type="entry name" value="RNase_E_G"/>
    <property type="match status" value="1"/>
</dbReference>
<evidence type="ECO:0000313" key="12">
    <source>
        <dbReference type="Proteomes" id="UP000067626"/>
    </source>
</evidence>
<evidence type="ECO:0000256" key="2">
    <source>
        <dbReference type="ARBA" id="ARBA00022490"/>
    </source>
</evidence>
<keyword evidence="12" id="KW-1185">Reference proteome</keyword>
<feature type="region of interest" description="Disordered" evidence="8">
    <location>
        <begin position="179"/>
        <end position="513"/>
    </location>
</feature>
<dbReference type="AlphaFoldDB" id="A0A0K1ER37"/>
<keyword evidence="5" id="KW-0378">Hydrolase</keyword>
<comment type="cofactor">
    <cofactor evidence="1">
        <name>Mg(2+)</name>
        <dbReference type="ChEBI" id="CHEBI:18420"/>
    </cofactor>
</comment>
<proteinExistence type="predicted"/>
<evidence type="ECO:0000256" key="8">
    <source>
        <dbReference type="SAM" id="MobiDB-lite"/>
    </source>
</evidence>
<dbReference type="PANTHER" id="PTHR30001">
    <property type="entry name" value="RIBONUCLEASE"/>
    <property type="match status" value="1"/>
</dbReference>
<organism evidence="11 12">
    <name type="scientific">Chondromyces crocatus</name>
    <dbReference type="NCBI Taxonomy" id="52"/>
    <lineage>
        <taxon>Bacteria</taxon>
        <taxon>Pseudomonadati</taxon>
        <taxon>Myxococcota</taxon>
        <taxon>Polyangia</taxon>
        <taxon>Polyangiales</taxon>
        <taxon>Polyangiaceae</taxon>
        <taxon>Chondromyces</taxon>
    </lineage>
</organism>
<evidence type="ECO:0000256" key="4">
    <source>
        <dbReference type="ARBA" id="ARBA00022723"/>
    </source>
</evidence>
<feature type="region of interest" description="Disordered" evidence="8">
    <location>
        <begin position="87"/>
        <end position="146"/>
    </location>
</feature>
<feature type="compositionally biased region" description="Basic and acidic residues" evidence="8">
    <location>
        <begin position="413"/>
        <end position="494"/>
    </location>
</feature>
<evidence type="ECO:0000256" key="7">
    <source>
        <dbReference type="ARBA" id="ARBA00022884"/>
    </source>
</evidence>
<evidence type="ECO:0000259" key="9">
    <source>
        <dbReference type="Pfam" id="PF10150"/>
    </source>
</evidence>
<evidence type="ECO:0000256" key="6">
    <source>
        <dbReference type="ARBA" id="ARBA00022842"/>
    </source>
</evidence>
<dbReference type="OrthoDB" id="9804278at2"/>
<feature type="domain" description="RNase E/G thioredoxin-like" evidence="10">
    <location>
        <begin position="828"/>
        <end position="911"/>
    </location>
</feature>
<dbReference type="KEGG" id="ccro:CMC5_076320"/>
<reference evidence="11 12" key="1">
    <citation type="submission" date="2015-07" db="EMBL/GenBank/DDBJ databases">
        <title>Genome analysis of myxobacterium Chondromyces crocatus Cm c5 reveals a high potential for natural compound synthesis and the genetic basis for the loss of fruiting body formation.</title>
        <authorList>
            <person name="Zaburannyi N."/>
            <person name="Bunk B."/>
            <person name="Maier J."/>
            <person name="Overmann J."/>
            <person name="Mueller R."/>
        </authorList>
    </citation>
    <scope>NUCLEOTIDE SEQUENCE [LARGE SCALE GENOMIC DNA]</scope>
    <source>
        <strain evidence="11 12">Cm c5</strain>
    </source>
</reference>
<dbReference type="Pfam" id="PF20833">
    <property type="entry name" value="RNase_E_G_Thio"/>
    <property type="match status" value="1"/>
</dbReference>
<keyword evidence="3" id="KW-0540">Nuclease</keyword>
<dbReference type="GO" id="GO:0046872">
    <property type="term" value="F:metal ion binding"/>
    <property type="evidence" value="ECO:0007669"/>
    <property type="project" value="UniProtKB-KW"/>
</dbReference>
<dbReference type="PANTHER" id="PTHR30001:SF0">
    <property type="entry name" value="RIBONUCLEASE G"/>
    <property type="match status" value="1"/>
</dbReference>
<dbReference type="SUPFAM" id="SSF50249">
    <property type="entry name" value="Nucleic acid-binding proteins"/>
    <property type="match status" value="1"/>
</dbReference>
<evidence type="ECO:0000259" key="10">
    <source>
        <dbReference type="Pfam" id="PF20833"/>
    </source>
</evidence>
<dbReference type="Proteomes" id="UP000067626">
    <property type="component" value="Chromosome"/>
</dbReference>
<dbReference type="GO" id="GO:0006364">
    <property type="term" value="P:rRNA processing"/>
    <property type="evidence" value="ECO:0007669"/>
    <property type="project" value="TreeGrafter"/>
</dbReference>
<sequence length="913" mass="100623">MAKNLLVINVDIRETRVALIENGIIAELHIERESSTGTLGNIYLGKVSRVLPGMQAAFIEVGLERAAFLHVEDLIRPDDFEAYLAGRRHPSSEEARGGRRAWAPRPGEPHVHVEEPDDDLPHLEASESEAEEVFSAPLEHQREGEVEASIALPTALDVLEDSSSGETDEEQGPFVGLETLDASGDVDVDREDTDLAPSSEGDDDALEASGALAPASDSDAATESVESTEPVEAAEQDAEESQAPSAPSDDDDVERGNLSPQDAGVDRQGQDPDASAAPDVDADGTSGDDAALPGYETEPSLAQASTAAPSSEDVTSAEDETSGAAQELSSSDALLVTTPSDAEPSLEGAPDASVDAGATTEEVPSVARARSGRTRSRREGRVRRSGRTRDRRAEIGAETEAAPPQERPVGSGERPEGARERSSGREGGRERAATPEATREGRETREGRDKEQPRGREGRGKGRERSREGRDREQPRGRDGRERGRESREAEARNRTPARARSNEPPRISKSTPIREVIREGQEIIVQISKEPIGTKGARVTSHVSLPGRYVVYLPTVDHIGISKRIGSEKERSRLRESIESMKPPQGGLIVRTLAEGLTKKQLKADVGYLVRLWGEIAKKRESGIRAPTVLYTELDLVLKTARDLFTDDIEKIVIDDRDEYMRLKRFVEMFMPERADAVEYYDGEEPIFDAYGIEDEIQRALARKVPLPSGGYLIIDQAEALTAIDVNTGRFVGKGSKDLEETILATNLEAVEEIAYQLRFRNIGGLIILDLIDMERAQNREKVRKRLEDLLARDKAKTTLNRISDLGLIEMTRKRTRESLGQMILEPCFYCDGTGQLQSKQTVAYEILRQIRRERHHLPGYSVVVNAHPAVIDLLKSDERVAVMEAERLFQRRIDLVPRKEYHLEQFDLQGR</sequence>
<dbReference type="GO" id="GO:0016787">
    <property type="term" value="F:hydrolase activity"/>
    <property type="evidence" value="ECO:0007669"/>
    <property type="project" value="UniProtKB-KW"/>
</dbReference>
<dbReference type="InterPro" id="IPR048583">
    <property type="entry name" value="RNase_E_G_thioredoxin-like"/>
</dbReference>
<accession>A0A0K1ER37</accession>
<dbReference type="InterPro" id="IPR019307">
    <property type="entry name" value="RNA-bd_AU-1/RNase_E/G"/>
</dbReference>
<evidence type="ECO:0000256" key="3">
    <source>
        <dbReference type="ARBA" id="ARBA00022722"/>
    </source>
</evidence>
<dbReference type="Gene3D" id="3.40.1260.20">
    <property type="entry name" value="Ribonuclease E, catalytic domain"/>
    <property type="match status" value="1"/>
</dbReference>
<dbReference type="STRING" id="52.CMC5_076320"/>
<evidence type="ECO:0000256" key="1">
    <source>
        <dbReference type="ARBA" id="ARBA00001946"/>
    </source>
</evidence>
<dbReference type="GO" id="GO:0004540">
    <property type="term" value="F:RNA nuclease activity"/>
    <property type="evidence" value="ECO:0007669"/>
    <property type="project" value="InterPro"/>
</dbReference>
<evidence type="ECO:0000313" key="11">
    <source>
        <dbReference type="EMBL" id="AKT43400.1"/>
    </source>
</evidence>
<keyword evidence="6" id="KW-0460">Magnesium</keyword>
<dbReference type="GO" id="GO:0005737">
    <property type="term" value="C:cytoplasm"/>
    <property type="evidence" value="ECO:0007669"/>
    <property type="project" value="TreeGrafter"/>
</dbReference>
<keyword evidence="7" id="KW-0694">RNA-binding</keyword>
<feature type="compositionally biased region" description="Basic and acidic residues" evidence="8">
    <location>
        <begin position="107"/>
        <end position="125"/>
    </location>
</feature>
<protein>
    <submittedName>
        <fullName evidence="11">Ribonuclease G</fullName>
    </submittedName>
</protein>
<evidence type="ECO:0000256" key="5">
    <source>
        <dbReference type="ARBA" id="ARBA00022801"/>
    </source>
</evidence>
<dbReference type="PATRIC" id="fig|52.7.peg.8395"/>
<name>A0A0K1ER37_CHOCO</name>
<feature type="compositionally biased region" description="Polar residues" evidence="8">
    <location>
        <begin position="323"/>
        <end position="340"/>
    </location>
</feature>
<feature type="compositionally biased region" description="Acidic residues" evidence="8">
    <location>
        <begin position="184"/>
        <end position="206"/>
    </location>
</feature>
<feature type="domain" description="RNA-binding protein AU-1/Ribonuclease E/G" evidence="9">
    <location>
        <begin position="545"/>
        <end position="817"/>
    </location>
</feature>
<feature type="compositionally biased region" description="Polar residues" evidence="8">
    <location>
        <begin position="300"/>
        <end position="314"/>
    </location>
</feature>